<evidence type="ECO:0000256" key="7">
    <source>
        <dbReference type="ARBA" id="ARBA00061317"/>
    </source>
</evidence>
<dbReference type="FunFam" id="1.10.10.440:FF:000013">
    <property type="entry name" value="pre-mRNA-processing protein 40A isoform X1"/>
    <property type="match status" value="1"/>
</dbReference>
<reference evidence="12 13" key="1">
    <citation type="journal article" date="2020" name="Mol. Plant">
        <title>The Chromosome-Based Rubber Tree Genome Provides New Insights into Spurge Genome Evolution and Rubber Biosynthesis.</title>
        <authorList>
            <person name="Liu J."/>
            <person name="Shi C."/>
            <person name="Shi C.C."/>
            <person name="Li W."/>
            <person name="Zhang Q.J."/>
            <person name="Zhang Y."/>
            <person name="Li K."/>
            <person name="Lu H.F."/>
            <person name="Shi C."/>
            <person name="Zhu S.T."/>
            <person name="Xiao Z.Y."/>
            <person name="Nan H."/>
            <person name="Yue Y."/>
            <person name="Zhu X.G."/>
            <person name="Wu Y."/>
            <person name="Hong X.N."/>
            <person name="Fan G.Y."/>
            <person name="Tong Y."/>
            <person name="Zhang D."/>
            <person name="Mao C.L."/>
            <person name="Liu Y.L."/>
            <person name="Hao S.J."/>
            <person name="Liu W.Q."/>
            <person name="Lv M.Q."/>
            <person name="Zhang H.B."/>
            <person name="Liu Y."/>
            <person name="Hu-Tang G.R."/>
            <person name="Wang J.P."/>
            <person name="Wang J.H."/>
            <person name="Sun Y.H."/>
            <person name="Ni S.B."/>
            <person name="Chen W.B."/>
            <person name="Zhang X.C."/>
            <person name="Jiao Y.N."/>
            <person name="Eichler E.E."/>
            <person name="Li G.H."/>
            <person name="Liu X."/>
            <person name="Gao L.Z."/>
        </authorList>
    </citation>
    <scope>NUCLEOTIDE SEQUENCE [LARGE SCALE GENOMIC DNA]</scope>
    <source>
        <strain evidence="13">cv. GT1</strain>
        <tissue evidence="12">Leaf</tissue>
    </source>
</reference>
<sequence>MPVQFRPVVPGQQSQQFIPMAAPHFQTVGRGVPMMNAGLPAQPPQPQFPQSVQQLPARPGQPGPGPPSQFAPTSYGQPPVTFNAVSQYQPMAQMHAPNIPAGGQPADYLQIRALPLLHLRSTMGNNLQLLLPMLTTGIQPSKPTEETATDWKEHVSANGRRFLVKGKMVKTGDLLTEVLLQQGYQQSKWEIPEELKLARERAEKASIVETQTENSANSHNQAAVPPSVEKTPSGADALAFPAQGTPSSPVLVTPVATVGNLQSESASESSALPVISSSVTSNPDGVQTTENPVSAVSGSSEVTAAGIGVIPQQRRCKGFLKDNSSNFSGQDNYSSANKAPAQDKEEAAKDVTSEKVNNISLEEKAEAKNAFKALLESANVGSDWTWDQAMRMIINDRRYGALKTLGERKQAFNEYLGQKRKQEAEERRIKQKKAREDFKNMLEESRELSSTTRWSKAVTMFENDERFKAVERERDRRDLFDAHLQELEGNERAKIQEERKRNIMEYRQFLESCDFIKHQWRKVQDRLEADERCSRLEKIDRLDIFQDYLRDLEKEEEEQRKIQKEELRKTERKNRDEFRKLLEEHVAAGSLTAKTHWRDYYLKVKDLPAYLAVASNTSGSTPKDLFEDVAEELEKQYHEDKTRIKNVVKLKKVVLPSTWTLEDFKAAIVEDVSPPPVSDVNLKIVFDELLERAKEKEEKEAKKRKRLADEFLNLLHSMKEITASSKWETCKELFEGSREFSSISEEGICEEIFEEYIAQLKEQAKENERKRKEEKRKFRHCMGVQRVIEKVNGDLIETGKGSNKIRSVNDNNKKHRKRHNDSVDDLNESEKDRSKSSHRHSSDHKKSRRHASTPDSDGESRHKRHKRDHRNGSRRNGDHQDLEDGEFGDDGETW</sequence>
<evidence type="ECO:0000256" key="1">
    <source>
        <dbReference type="ARBA" id="ARBA00004123"/>
    </source>
</evidence>
<feature type="region of interest" description="Disordered" evidence="10">
    <location>
        <begin position="320"/>
        <end position="352"/>
    </location>
</feature>
<feature type="compositionally biased region" description="Pro residues" evidence="10">
    <location>
        <begin position="59"/>
        <end position="69"/>
    </location>
</feature>
<dbReference type="FunFam" id="1.10.10.440:FF:000024">
    <property type="entry name" value="Pre-mRNA-processing protein 40A"/>
    <property type="match status" value="1"/>
</dbReference>
<dbReference type="InterPro" id="IPR036517">
    <property type="entry name" value="FF_domain_sf"/>
</dbReference>
<dbReference type="GO" id="GO:0005685">
    <property type="term" value="C:U1 snRNP"/>
    <property type="evidence" value="ECO:0007669"/>
    <property type="project" value="TreeGrafter"/>
</dbReference>
<dbReference type="SUPFAM" id="SSF81698">
    <property type="entry name" value="FF domain"/>
    <property type="match status" value="5"/>
</dbReference>
<feature type="compositionally biased region" description="Polar residues" evidence="10">
    <location>
        <begin position="209"/>
        <end position="221"/>
    </location>
</feature>
<keyword evidence="9" id="KW-0175">Coiled coil</keyword>
<keyword evidence="13" id="KW-1185">Reference proteome</keyword>
<feature type="compositionally biased region" description="Basic residues" evidence="10">
    <location>
        <begin position="861"/>
        <end position="873"/>
    </location>
</feature>
<evidence type="ECO:0000256" key="3">
    <source>
        <dbReference type="ARBA" id="ARBA00022737"/>
    </source>
</evidence>
<evidence type="ECO:0000313" key="13">
    <source>
        <dbReference type="Proteomes" id="UP000467840"/>
    </source>
</evidence>
<feature type="region of interest" description="Disordered" evidence="10">
    <location>
        <begin position="209"/>
        <end position="246"/>
    </location>
</feature>
<dbReference type="GO" id="GO:0071004">
    <property type="term" value="C:U2-type prespliceosome"/>
    <property type="evidence" value="ECO:0007669"/>
    <property type="project" value="TreeGrafter"/>
</dbReference>
<comment type="subcellular location">
    <subcellularLocation>
        <location evidence="1">Nucleus</location>
    </subcellularLocation>
</comment>
<feature type="compositionally biased region" description="Low complexity" evidence="10">
    <location>
        <begin position="48"/>
        <end position="58"/>
    </location>
</feature>
<keyword evidence="2" id="KW-0507">mRNA processing</keyword>
<feature type="domain" description="FF" evidence="11">
    <location>
        <begin position="569"/>
        <end position="632"/>
    </location>
</feature>
<feature type="region of interest" description="Disordered" evidence="10">
    <location>
        <begin position="264"/>
        <end position="297"/>
    </location>
</feature>
<evidence type="ECO:0000256" key="4">
    <source>
        <dbReference type="ARBA" id="ARBA00023187"/>
    </source>
</evidence>
<feature type="domain" description="FF" evidence="11">
    <location>
        <begin position="499"/>
        <end position="551"/>
    </location>
</feature>
<dbReference type="InterPro" id="IPR002713">
    <property type="entry name" value="FF_domain"/>
</dbReference>
<feature type="compositionally biased region" description="Acidic residues" evidence="10">
    <location>
        <begin position="883"/>
        <end position="894"/>
    </location>
</feature>
<dbReference type="PANTHER" id="PTHR11864:SF33">
    <property type="entry name" value="PRE-MRNA-PROCESSING PROTEIN 40B"/>
    <property type="match status" value="1"/>
</dbReference>
<keyword evidence="3" id="KW-0677">Repeat</keyword>
<proteinExistence type="inferred from homology"/>
<dbReference type="GO" id="GO:0070063">
    <property type="term" value="F:RNA polymerase binding"/>
    <property type="evidence" value="ECO:0007669"/>
    <property type="project" value="UniProtKB-ARBA"/>
</dbReference>
<keyword evidence="5" id="KW-0539">Nucleus</keyword>
<dbReference type="SMART" id="SM00441">
    <property type="entry name" value="FF"/>
    <property type="match status" value="5"/>
</dbReference>
<comment type="similarity">
    <text evidence="7">Belongs to the PRPF40 family.</text>
</comment>
<dbReference type="PROSITE" id="PS51676">
    <property type="entry name" value="FF"/>
    <property type="match status" value="4"/>
</dbReference>
<evidence type="ECO:0000256" key="2">
    <source>
        <dbReference type="ARBA" id="ARBA00022664"/>
    </source>
</evidence>
<evidence type="ECO:0000256" key="9">
    <source>
        <dbReference type="SAM" id="Coils"/>
    </source>
</evidence>
<dbReference type="EMBL" id="JAAGAX010000003">
    <property type="protein sequence ID" value="KAF2320795.1"/>
    <property type="molecule type" value="Genomic_DNA"/>
</dbReference>
<keyword evidence="4" id="KW-0508">mRNA splicing</keyword>
<feature type="domain" description="FF" evidence="11">
    <location>
        <begin position="431"/>
        <end position="486"/>
    </location>
</feature>
<evidence type="ECO:0000313" key="12">
    <source>
        <dbReference type="EMBL" id="KAF2320795.1"/>
    </source>
</evidence>
<feature type="compositionally biased region" description="Polar residues" evidence="10">
    <location>
        <begin position="275"/>
        <end position="297"/>
    </location>
</feature>
<feature type="region of interest" description="Disordered" evidence="10">
    <location>
        <begin position="797"/>
        <end position="894"/>
    </location>
</feature>
<dbReference type="InterPro" id="IPR039726">
    <property type="entry name" value="Prp40-like"/>
</dbReference>
<dbReference type="Pfam" id="PF25432">
    <property type="entry name" value="FF_PRPF40A"/>
    <property type="match status" value="1"/>
</dbReference>
<accession>A0A6A6N7H7</accession>
<organism evidence="12 13">
    <name type="scientific">Hevea brasiliensis</name>
    <name type="common">Para rubber tree</name>
    <name type="synonym">Siphonia brasiliensis</name>
    <dbReference type="NCBI Taxonomy" id="3981"/>
    <lineage>
        <taxon>Eukaryota</taxon>
        <taxon>Viridiplantae</taxon>
        <taxon>Streptophyta</taxon>
        <taxon>Embryophyta</taxon>
        <taxon>Tracheophyta</taxon>
        <taxon>Spermatophyta</taxon>
        <taxon>Magnoliopsida</taxon>
        <taxon>eudicotyledons</taxon>
        <taxon>Gunneridae</taxon>
        <taxon>Pentapetalae</taxon>
        <taxon>rosids</taxon>
        <taxon>fabids</taxon>
        <taxon>Malpighiales</taxon>
        <taxon>Euphorbiaceae</taxon>
        <taxon>Crotonoideae</taxon>
        <taxon>Micrandreae</taxon>
        <taxon>Hevea</taxon>
    </lineage>
</organism>
<dbReference type="Pfam" id="PF01846">
    <property type="entry name" value="FF"/>
    <property type="match status" value="4"/>
</dbReference>
<evidence type="ECO:0000259" key="11">
    <source>
        <dbReference type="PROSITE" id="PS51676"/>
    </source>
</evidence>
<name>A0A6A6N7H7_HEVBR</name>
<gene>
    <name evidence="12" type="ORF">GH714_030849</name>
</gene>
<feature type="compositionally biased region" description="Basic residues" evidence="10">
    <location>
        <begin position="836"/>
        <end position="851"/>
    </location>
</feature>
<feature type="domain" description="FF" evidence="11">
    <location>
        <begin position="364"/>
        <end position="418"/>
    </location>
</feature>
<comment type="caution">
    <text evidence="12">The sequence shown here is derived from an EMBL/GenBank/DDBJ whole genome shotgun (WGS) entry which is preliminary data.</text>
</comment>
<feature type="coiled-coil region" evidence="9">
    <location>
        <begin position="750"/>
        <end position="777"/>
    </location>
</feature>
<evidence type="ECO:0000256" key="6">
    <source>
        <dbReference type="ARBA" id="ARBA00056384"/>
    </source>
</evidence>
<evidence type="ECO:0000256" key="5">
    <source>
        <dbReference type="ARBA" id="ARBA00023242"/>
    </source>
</evidence>
<feature type="compositionally biased region" description="Basic and acidic residues" evidence="10">
    <location>
        <begin position="341"/>
        <end position="352"/>
    </location>
</feature>
<dbReference type="FunFam" id="1.10.10.440:FF:000022">
    <property type="entry name" value="Pre-mRNA-processing protein 40A"/>
    <property type="match status" value="1"/>
</dbReference>
<comment type="function">
    <text evidence="6">Binds the phosphorylated C-terminal domain (CTD) of the largest subunit of RNA polymerase II and functions as a scaffold for RNA processing machineries. May be involved in pre-mRNA splicing.</text>
</comment>
<evidence type="ECO:0000256" key="8">
    <source>
        <dbReference type="ARBA" id="ARBA00064817"/>
    </source>
</evidence>
<feature type="compositionally biased region" description="Polar residues" evidence="10">
    <location>
        <begin position="322"/>
        <end position="337"/>
    </location>
</feature>
<dbReference type="Proteomes" id="UP000467840">
    <property type="component" value="Chromosome 10"/>
</dbReference>
<dbReference type="GO" id="GO:0003723">
    <property type="term" value="F:RNA binding"/>
    <property type="evidence" value="ECO:0007669"/>
    <property type="project" value="TreeGrafter"/>
</dbReference>
<feature type="coiled-coil region" evidence="9">
    <location>
        <begin position="545"/>
        <end position="584"/>
    </location>
</feature>
<feature type="region of interest" description="Disordered" evidence="10">
    <location>
        <begin position="34"/>
        <end position="76"/>
    </location>
</feature>
<dbReference type="Gene3D" id="1.10.10.440">
    <property type="entry name" value="FF domain"/>
    <property type="match status" value="5"/>
</dbReference>
<dbReference type="GO" id="GO:0045292">
    <property type="term" value="P:mRNA cis splicing, via spliceosome"/>
    <property type="evidence" value="ECO:0007669"/>
    <property type="project" value="InterPro"/>
</dbReference>
<dbReference type="AlphaFoldDB" id="A0A6A6N7H7"/>
<dbReference type="PANTHER" id="PTHR11864">
    <property type="entry name" value="PRE-MRNA-PROCESSING PROTEIN PRP40"/>
    <property type="match status" value="1"/>
</dbReference>
<comment type="subunit">
    <text evidence="8">Interacts (via the WW domains) with the phosphorylated C-terminal domain of NRPB1 (via CTD domain).</text>
</comment>
<evidence type="ECO:0000256" key="10">
    <source>
        <dbReference type="SAM" id="MobiDB-lite"/>
    </source>
</evidence>
<dbReference type="FunFam" id="1.10.10.440:FF:000026">
    <property type="entry name" value="Pre-mRNA-processing protein 40A"/>
    <property type="match status" value="1"/>
</dbReference>
<protein>
    <recommendedName>
        <fullName evidence="11">FF domain-containing protein</fullName>
    </recommendedName>
</protein>